<reference evidence="2 3" key="1">
    <citation type="submission" date="2019-03" db="EMBL/GenBank/DDBJ databases">
        <title>Genomic Encyclopedia of Type Strains, Phase IV (KMG-IV): sequencing the most valuable type-strain genomes for metagenomic binning, comparative biology and taxonomic classification.</title>
        <authorList>
            <person name="Goeker M."/>
        </authorList>
    </citation>
    <scope>NUCLEOTIDE SEQUENCE [LARGE SCALE GENOMIC DNA]</scope>
    <source>
        <strain evidence="2 3">DSM 24591</strain>
    </source>
</reference>
<dbReference type="PANTHER" id="PTHR47495">
    <property type="entry name" value="ALDEHYDE DEHYDROGENASE"/>
    <property type="match status" value="1"/>
</dbReference>
<evidence type="ECO:0000313" key="3">
    <source>
        <dbReference type="Proteomes" id="UP000295525"/>
    </source>
</evidence>
<dbReference type="PANTHER" id="PTHR47495:SF1">
    <property type="entry name" value="BLL3820 PROTEIN"/>
    <property type="match status" value="1"/>
</dbReference>
<dbReference type="Pfam" id="PF20256">
    <property type="entry name" value="MoCoBD_2"/>
    <property type="match status" value="2"/>
</dbReference>
<dbReference type="SMART" id="SM01008">
    <property type="entry name" value="Ald_Xan_dh_C"/>
    <property type="match status" value="1"/>
</dbReference>
<dbReference type="InterPro" id="IPR008274">
    <property type="entry name" value="AldOxase/xan_DH_MoCoBD1"/>
</dbReference>
<organism evidence="2 3">
    <name type="scientific">Paralcaligenes ureilyticus</name>
    <dbReference type="NCBI Taxonomy" id="627131"/>
    <lineage>
        <taxon>Bacteria</taxon>
        <taxon>Pseudomonadati</taxon>
        <taxon>Pseudomonadota</taxon>
        <taxon>Betaproteobacteria</taxon>
        <taxon>Burkholderiales</taxon>
        <taxon>Alcaligenaceae</taxon>
        <taxon>Paralcaligenes</taxon>
    </lineage>
</organism>
<dbReference type="GO" id="GO:0016491">
    <property type="term" value="F:oxidoreductase activity"/>
    <property type="evidence" value="ECO:0007669"/>
    <property type="project" value="InterPro"/>
</dbReference>
<evidence type="ECO:0000313" key="2">
    <source>
        <dbReference type="EMBL" id="TCT04091.1"/>
    </source>
</evidence>
<name>A0A4R3LUF0_9BURK</name>
<dbReference type="InterPro" id="IPR000674">
    <property type="entry name" value="Ald_Oxase/Xan_DH_a/b"/>
</dbReference>
<dbReference type="SUPFAM" id="SSF56003">
    <property type="entry name" value="Molybdenum cofactor-binding domain"/>
    <property type="match status" value="2"/>
</dbReference>
<dbReference type="InterPro" id="IPR052516">
    <property type="entry name" value="N-heterocyclic_Hydroxylase"/>
</dbReference>
<dbReference type="InterPro" id="IPR012368">
    <property type="entry name" value="OxRdtase_Mopterin-bd_su_IorB"/>
</dbReference>
<accession>A0A4R3LUF0</accession>
<proteinExistence type="predicted"/>
<evidence type="ECO:0000259" key="1">
    <source>
        <dbReference type="SMART" id="SM01008"/>
    </source>
</evidence>
<gene>
    <name evidence="2" type="ORF">EDC26_11369</name>
</gene>
<protein>
    <submittedName>
        <fullName evidence="2">CO/xanthine dehydrogenase Mo-binding subunit</fullName>
    </submittedName>
</protein>
<dbReference type="RefSeq" id="WP_132584098.1">
    <property type="nucleotide sequence ID" value="NZ_SMAJ01000013.1"/>
</dbReference>
<dbReference type="Gene3D" id="3.90.1170.50">
    <property type="entry name" value="Aldehyde oxidase/xanthine dehydrogenase, a/b hammerhead"/>
    <property type="match status" value="1"/>
</dbReference>
<dbReference type="Proteomes" id="UP000295525">
    <property type="component" value="Unassembled WGS sequence"/>
</dbReference>
<dbReference type="Pfam" id="PF02738">
    <property type="entry name" value="MoCoBD_1"/>
    <property type="match status" value="1"/>
</dbReference>
<keyword evidence="3" id="KW-1185">Reference proteome</keyword>
<sequence length="737" mass="78953">MNPGFATVHQAAAGQLPLSLINNPCLDHWVSMAENGCVDVYTGKVELGQGIVTALAQIVADELLVDIAAVRMQPANTRYSPNESVTSGSLSIQHSGLSLRAVCAQIRLLFIQAVARKFHLDASMVTVINGEFVSNSRSYGTYWQIADGVDLHVAVTGFDAGTASGRRDYLGTSLRPIGLELKVSGQYPFIHDLTLPGMTHGRVLRPPSPYAVLGDLDLSEWQNSPGVVSIVRDGSLIGVIAEQEHIAERVVGQIARKAVWTEHDSLPLQSDLALWLRSGKCETTVLSRPSVHAKTPVAGAAGTFTGDFLKSFTKHASIGPSCAYAQAIADTGLKIWSHSQGIHNLKADLCLAFDRDAALVEIQHVPGSGCYGHNGADDVAYDAAWLCLHAHERPVRVQWSRSDELNWSPVGPAMSVRIEADVDENGGVLDWRHTVWGPGHSLRPGRAGTPTLLGSWYKESPHPALSAINAPLESGGGADRNLVPLYDFPCSALVCHRVVDCSLRTSALRALGAFGNVFAIESLIDDIAIGSGRDPLQYRLDNLRDERARSVLNAVAKLAAWHERHDGGRAGDVGMGIGFARYKTEGAYCAVVAKVKLTHEIRVEKLFIAVDVGEVINPDGVVQQIEGGAIQATSWALYEEAHFDRKGFIDGDWESYPIIKFSQVPDIEVEIMPGAGVAPVGAGEPSLGPTAAAIGNAVRDALGVRVRILPITPEAVIRAVDAQAAGIDNNVEFLRAM</sequence>
<comment type="caution">
    <text evidence="2">The sequence shown here is derived from an EMBL/GenBank/DDBJ whole genome shotgun (WGS) entry which is preliminary data.</text>
</comment>
<dbReference type="PIRSF" id="PIRSF036389">
    <property type="entry name" value="IOR_B"/>
    <property type="match status" value="1"/>
</dbReference>
<dbReference type="Gene3D" id="3.30.365.10">
    <property type="entry name" value="Aldehyde oxidase/xanthine dehydrogenase, molybdopterin binding domain"/>
    <property type="match status" value="4"/>
</dbReference>
<dbReference type="OrthoDB" id="6073217at2"/>
<dbReference type="EMBL" id="SMAJ01000013">
    <property type="protein sequence ID" value="TCT04091.1"/>
    <property type="molecule type" value="Genomic_DNA"/>
</dbReference>
<dbReference type="InterPro" id="IPR046867">
    <property type="entry name" value="AldOxase/xan_DH_MoCoBD2"/>
</dbReference>
<feature type="domain" description="Aldehyde oxidase/xanthine dehydrogenase a/b hammerhead" evidence="1">
    <location>
        <begin position="184"/>
        <end position="264"/>
    </location>
</feature>
<dbReference type="AlphaFoldDB" id="A0A4R3LUF0"/>
<dbReference type="InterPro" id="IPR037165">
    <property type="entry name" value="AldOxase/xan_DH_Mopterin-bd_sf"/>
</dbReference>